<proteinExistence type="predicted"/>
<feature type="domain" description="Fibronectin type-III" evidence="3">
    <location>
        <begin position="128"/>
        <end position="217"/>
    </location>
</feature>
<keyword evidence="2" id="KW-0812">Transmembrane</keyword>
<feature type="region of interest" description="Disordered" evidence="1">
    <location>
        <begin position="928"/>
        <end position="1117"/>
    </location>
</feature>
<keyword evidence="2" id="KW-0472">Membrane</keyword>
<feature type="compositionally biased region" description="Polar residues" evidence="1">
    <location>
        <begin position="1038"/>
        <end position="1056"/>
    </location>
</feature>
<feature type="region of interest" description="Disordered" evidence="1">
    <location>
        <begin position="838"/>
        <end position="906"/>
    </location>
</feature>
<organism evidence="4 5">
    <name type="scientific">Lasiosphaeria miniovina</name>
    <dbReference type="NCBI Taxonomy" id="1954250"/>
    <lineage>
        <taxon>Eukaryota</taxon>
        <taxon>Fungi</taxon>
        <taxon>Dikarya</taxon>
        <taxon>Ascomycota</taxon>
        <taxon>Pezizomycotina</taxon>
        <taxon>Sordariomycetes</taxon>
        <taxon>Sordariomycetidae</taxon>
        <taxon>Sordariales</taxon>
        <taxon>Lasiosphaeriaceae</taxon>
        <taxon>Lasiosphaeria</taxon>
    </lineage>
</organism>
<dbReference type="InterPro" id="IPR036116">
    <property type="entry name" value="FN3_sf"/>
</dbReference>
<dbReference type="Proteomes" id="UP001172101">
    <property type="component" value="Unassembled WGS sequence"/>
</dbReference>
<keyword evidence="5" id="KW-1185">Reference proteome</keyword>
<protein>
    <recommendedName>
        <fullName evidence="3">Fibronectin type-III domain-containing protein</fullName>
    </recommendedName>
</protein>
<feature type="compositionally biased region" description="Polar residues" evidence="1">
    <location>
        <begin position="675"/>
        <end position="707"/>
    </location>
</feature>
<comment type="caution">
    <text evidence="4">The sequence shown here is derived from an EMBL/GenBank/DDBJ whole genome shotgun (WGS) entry which is preliminary data.</text>
</comment>
<feature type="compositionally biased region" description="Basic and acidic residues" evidence="1">
    <location>
        <begin position="1172"/>
        <end position="1183"/>
    </location>
</feature>
<dbReference type="GeneID" id="85319716"/>
<gene>
    <name evidence="4" type="ORF">B0T26DRAFT_632476</name>
</gene>
<feature type="compositionally biased region" description="Polar residues" evidence="1">
    <location>
        <begin position="1129"/>
        <end position="1143"/>
    </location>
</feature>
<feature type="compositionally biased region" description="Acidic residues" evidence="1">
    <location>
        <begin position="1186"/>
        <end position="1197"/>
    </location>
</feature>
<dbReference type="SMART" id="SM00060">
    <property type="entry name" value="FN3"/>
    <property type="match status" value="1"/>
</dbReference>
<feature type="transmembrane region" description="Helical" evidence="2">
    <location>
        <begin position="32"/>
        <end position="48"/>
    </location>
</feature>
<feature type="region of interest" description="Disordered" evidence="1">
    <location>
        <begin position="263"/>
        <end position="307"/>
    </location>
</feature>
<name>A0AA40EDK9_9PEZI</name>
<feature type="region of interest" description="Disordered" evidence="1">
    <location>
        <begin position="1129"/>
        <end position="1197"/>
    </location>
</feature>
<dbReference type="EMBL" id="JAUIRO010000001">
    <property type="protein sequence ID" value="KAK0733536.1"/>
    <property type="molecule type" value="Genomic_DNA"/>
</dbReference>
<feature type="compositionally biased region" description="Low complexity" evidence="1">
    <location>
        <begin position="845"/>
        <end position="855"/>
    </location>
</feature>
<evidence type="ECO:0000313" key="5">
    <source>
        <dbReference type="Proteomes" id="UP001172101"/>
    </source>
</evidence>
<dbReference type="CDD" id="cd00063">
    <property type="entry name" value="FN3"/>
    <property type="match status" value="1"/>
</dbReference>
<dbReference type="Gene3D" id="2.60.40.10">
    <property type="entry name" value="Immunoglobulins"/>
    <property type="match status" value="1"/>
</dbReference>
<feature type="transmembrane region" description="Helical" evidence="2">
    <location>
        <begin position="6"/>
        <end position="25"/>
    </location>
</feature>
<feature type="region of interest" description="Disordered" evidence="1">
    <location>
        <begin position="356"/>
        <end position="448"/>
    </location>
</feature>
<dbReference type="RefSeq" id="XP_060302413.1">
    <property type="nucleotide sequence ID" value="XM_060436446.1"/>
</dbReference>
<evidence type="ECO:0000256" key="1">
    <source>
        <dbReference type="SAM" id="MobiDB-lite"/>
    </source>
</evidence>
<evidence type="ECO:0000256" key="2">
    <source>
        <dbReference type="SAM" id="Phobius"/>
    </source>
</evidence>
<dbReference type="PROSITE" id="PS50853">
    <property type="entry name" value="FN3"/>
    <property type="match status" value="1"/>
</dbReference>
<feature type="region of interest" description="Disordered" evidence="1">
    <location>
        <begin position="652"/>
        <end position="716"/>
    </location>
</feature>
<dbReference type="AlphaFoldDB" id="A0AA40EDK9"/>
<evidence type="ECO:0000313" key="4">
    <source>
        <dbReference type="EMBL" id="KAK0733536.1"/>
    </source>
</evidence>
<feature type="compositionally biased region" description="Low complexity" evidence="1">
    <location>
        <begin position="570"/>
        <end position="581"/>
    </location>
</feature>
<sequence>MSWISWASLVPTLLVCSATLAWWFTEPKNARINLIAAVGVVLFGWAVAPDLSRGLSSSLYMLCVKLVAALHLDLLVAKRADMLLTGAAVAWYLLAEQNCARVCRLVRRAWQTLWKPVPELISILGVDVPDPPDVSLAGIRADAATVNWSRPPANRSVQKFLIQVNGVVVGEVAANQEPAIVVSGLKPNHFYNVRVIAVGSNNFQSGSRVIRLRTFGRDGRPQLGNSRLPSNFMAEEPHASAQGEYTDDNGVLRNSFPALETAAPPDVVASPARDGSAAAGSGPRRNTVTRRHSPSTTSIDQPAQTRDEINANAKKTLPELTERFECIRHETDDVVSLIAKEEADNRRLLEELEAEKREKKKEQKKKEEQTEKLKRDVNSTDRSMRNAMQRKAQREKSLKEKQQERSKYHDNITKWERAMEDMQRERESFDQQMRDLEGERDEKAERFRVENGDLHAECSRLETELKERREQVKVLEEARKKLPGGEEDDEWREKETEMRRDWQRRHRELHESFTLESKRARSLDEQLRVLSMQVQHIPQSGYGMYNQPNSSGVEFDNNPALSQFKRRSRNSNSLSSVSISSPLPAYSQIDPAASGIPPGFASSRSANAPPGFAPGPFMSLAAEMPQRLDEAGIRGASAPLSPTATMLLPSNILDDMDFDDPSPISKYGPDPFFPHNNNSPQHDPQSPASSGRSMSILSSPRGSSQNLPFPPFSSDAMDRHSLNATVTVSPPTTEASTNKLGSLFSFQRSRPAKEVIEKEGPLLGSLKQGQSQSFPRQTDEPDALTNKRRISLSGTWNMFNRNSAGPDIMEGHATNLRMFSARSLNPFSSSHRAAGGIYAERDSSSPRPASIASSDFPRPSTDSSSIWGPPGDVSQLGKQPRLWSPDVPWSRNPSRRPSLHGSPSALKTTLASADDEILDDDNMSNVNNVGVIGSRPPQHSSKAALARLNPNAPAFIGSLFKSKPEKEREGKDKSKAKDKSKDKGKDSKDKAKGKEAATPDTPNGFTFEIDSPTESRQSRDGFSVHTQTSVSESRDSLSLDQSFSNTPSEPASTGLSANVKDENVVRKLFRKSSSSKFSLPGRLGGKDSSLFKKGPGSTASGGASDKGASLDRSSLGDFDDIGDEAYNTSFSGRGYDSVTSSPSLAAVTSVKSKDSAKTPVRWLSTFGKKGKKEKESLDLERVQTYESEDTSEDMYRS</sequence>
<evidence type="ECO:0000259" key="3">
    <source>
        <dbReference type="PROSITE" id="PS50853"/>
    </source>
</evidence>
<feature type="compositionally biased region" description="Basic and acidic residues" evidence="1">
    <location>
        <begin position="962"/>
        <end position="997"/>
    </location>
</feature>
<dbReference type="Pfam" id="PF00041">
    <property type="entry name" value="fn3"/>
    <property type="match status" value="1"/>
</dbReference>
<feature type="compositionally biased region" description="Low complexity" evidence="1">
    <location>
        <begin position="943"/>
        <end position="954"/>
    </location>
</feature>
<dbReference type="SUPFAM" id="SSF49265">
    <property type="entry name" value="Fibronectin type III"/>
    <property type="match status" value="1"/>
</dbReference>
<feature type="compositionally biased region" description="Basic and acidic residues" evidence="1">
    <location>
        <begin position="356"/>
        <end position="384"/>
    </location>
</feature>
<reference evidence="4" key="1">
    <citation type="submission" date="2023-06" db="EMBL/GenBank/DDBJ databases">
        <title>Genome-scale phylogeny and comparative genomics of the fungal order Sordariales.</title>
        <authorList>
            <consortium name="Lawrence Berkeley National Laboratory"/>
            <person name="Hensen N."/>
            <person name="Bonometti L."/>
            <person name="Westerberg I."/>
            <person name="Brannstrom I.O."/>
            <person name="Guillou S."/>
            <person name="Cros-Aarteil S."/>
            <person name="Calhoun S."/>
            <person name="Haridas S."/>
            <person name="Kuo A."/>
            <person name="Mondo S."/>
            <person name="Pangilinan J."/>
            <person name="Riley R."/>
            <person name="LaButti K."/>
            <person name="Andreopoulos B."/>
            <person name="Lipzen A."/>
            <person name="Chen C."/>
            <person name="Yanf M."/>
            <person name="Daum C."/>
            <person name="Ng V."/>
            <person name="Clum A."/>
            <person name="Steindorff A."/>
            <person name="Ohm R."/>
            <person name="Martin F."/>
            <person name="Silar P."/>
            <person name="Natvig D."/>
            <person name="Lalanne C."/>
            <person name="Gautier V."/>
            <person name="Ament-velasquez S.L."/>
            <person name="Kruys A."/>
            <person name="Hutchinson M.I."/>
            <person name="Powell A.J."/>
            <person name="Barry K."/>
            <person name="Miller A.N."/>
            <person name="Grigoriev I.V."/>
            <person name="Debuchy R."/>
            <person name="Gladieux P."/>
            <person name="Thoren M.H."/>
            <person name="Johannesson H."/>
        </authorList>
    </citation>
    <scope>NUCLEOTIDE SEQUENCE</scope>
    <source>
        <strain evidence="4">SMH2392-1A</strain>
    </source>
</reference>
<feature type="compositionally biased region" description="Basic and acidic residues" evidence="1">
    <location>
        <begin position="392"/>
        <end position="448"/>
    </location>
</feature>
<keyword evidence="2" id="KW-1133">Transmembrane helix</keyword>
<accession>A0AA40EDK9</accession>
<feature type="compositionally biased region" description="Polar residues" evidence="1">
    <location>
        <begin position="294"/>
        <end position="304"/>
    </location>
</feature>
<dbReference type="InterPro" id="IPR003961">
    <property type="entry name" value="FN3_dom"/>
</dbReference>
<dbReference type="InterPro" id="IPR013783">
    <property type="entry name" value="Ig-like_fold"/>
</dbReference>
<feature type="region of interest" description="Disordered" evidence="1">
    <location>
        <begin position="565"/>
        <end position="585"/>
    </location>
</feature>